<evidence type="ECO:0000313" key="2">
    <source>
        <dbReference type="Proteomes" id="UP000256977"/>
    </source>
</evidence>
<gene>
    <name evidence="1" type="ORF">DFP98_113176</name>
</gene>
<protein>
    <submittedName>
        <fullName evidence="1">Uncharacterized protein</fullName>
    </submittedName>
</protein>
<name>A0A3D9JQ47_9BACL</name>
<reference evidence="1 2" key="1">
    <citation type="submission" date="2018-07" db="EMBL/GenBank/DDBJ databases">
        <title>Genomic Encyclopedia of Type Strains, Phase III (KMG-III): the genomes of soil and plant-associated and newly described type strains.</title>
        <authorList>
            <person name="Whitman W."/>
        </authorList>
    </citation>
    <scope>NUCLEOTIDE SEQUENCE [LARGE SCALE GENOMIC DNA]</scope>
    <source>
        <strain evidence="1 2">CECT 7287</strain>
    </source>
</reference>
<accession>A0A3D9JQ47</accession>
<organism evidence="1 2">
    <name type="scientific">Cohnella phaseoli</name>
    <dbReference type="NCBI Taxonomy" id="456490"/>
    <lineage>
        <taxon>Bacteria</taxon>
        <taxon>Bacillati</taxon>
        <taxon>Bacillota</taxon>
        <taxon>Bacilli</taxon>
        <taxon>Bacillales</taxon>
        <taxon>Paenibacillaceae</taxon>
        <taxon>Cohnella</taxon>
    </lineage>
</organism>
<sequence>MRQFSQCPNCGNTKKFYARATVKTELTMVQKDDGKIGFVTDEDAEGLFLRINFKSANSIHNSVSIQNYEAPLRCASCHTELLIRKTRRGHFGESGLRKYILVMKVYDRKRVLFCDFLKYRGDSVLLIKSDSSEKAEAIAKQVVDDFSDKHSVRKISKLLDLQKLEFQHTVEEDYRTKNYLDHSL</sequence>
<dbReference type="Proteomes" id="UP000256977">
    <property type="component" value="Unassembled WGS sequence"/>
</dbReference>
<evidence type="ECO:0000313" key="1">
    <source>
        <dbReference type="EMBL" id="RED76115.1"/>
    </source>
</evidence>
<dbReference type="AlphaFoldDB" id="A0A3D9JQ47"/>
<proteinExistence type="predicted"/>
<keyword evidence="2" id="KW-1185">Reference proteome</keyword>
<dbReference type="EMBL" id="QRDZ01000013">
    <property type="protein sequence ID" value="RED76115.1"/>
    <property type="molecule type" value="Genomic_DNA"/>
</dbReference>
<comment type="caution">
    <text evidence="1">The sequence shown here is derived from an EMBL/GenBank/DDBJ whole genome shotgun (WGS) entry which is preliminary data.</text>
</comment>